<name>A0A2D1TZ91_9ACTN</name>
<dbReference type="Gene3D" id="2.60.120.1140">
    <property type="entry name" value="Protein of unknown function DUF192"/>
    <property type="match status" value="1"/>
</dbReference>
<protein>
    <recommendedName>
        <fullName evidence="3">DUF192 domain-containing protein</fullName>
    </recommendedName>
</protein>
<evidence type="ECO:0008006" key="3">
    <source>
        <dbReference type="Google" id="ProtNLM"/>
    </source>
</evidence>
<dbReference type="RefSeq" id="WP_099432622.1">
    <property type="nucleotide sequence ID" value="NZ_JBCPCT010000014.1"/>
</dbReference>
<accession>A0A2D1TZ91</accession>
<dbReference type="AlphaFoldDB" id="A0A2D1TZ91"/>
<dbReference type="EMBL" id="CP024160">
    <property type="protein sequence ID" value="ATP54672.1"/>
    <property type="molecule type" value="Genomic_DNA"/>
</dbReference>
<evidence type="ECO:0000313" key="2">
    <source>
        <dbReference type="Proteomes" id="UP000225608"/>
    </source>
</evidence>
<dbReference type="InterPro" id="IPR038695">
    <property type="entry name" value="Saro_0823-like_sf"/>
</dbReference>
<reference evidence="1 2" key="1">
    <citation type="submission" date="2017-10" db="EMBL/GenBank/DDBJ databases">
        <title>Complete genome sequence of Collinsella aerofaciens isolated from the gut of a healthy adult Indian.</title>
        <authorList>
            <person name="Bag S."/>
            <person name="Ghosh T.S."/>
            <person name="Das B."/>
        </authorList>
    </citation>
    <scope>NUCLEOTIDE SEQUENCE [LARGE SCALE GENOMIC DNA]</scope>
    <source>
        <strain evidence="2">indica</strain>
    </source>
</reference>
<dbReference type="InterPro" id="IPR003795">
    <property type="entry name" value="DUF192"/>
</dbReference>
<proteinExistence type="predicted"/>
<dbReference type="Proteomes" id="UP000225608">
    <property type="component" value="Chromosome"/>
</dbReference>
<evidence type="ECO:0000313" key="1">
    <source>
        <dbReference type="EMBL" id="ATP54672.1"/>
    </source>
</evidence>
<organism evidence="1 2">
    <name type="scientific">Collinsella aerofaciens</name>
    <dbReference type="NCBI Taxonomy" id="74426"/>
    <lineage>
        <taxon>Bacteria</taxon>
        <taxon>Bacillati</taxon>
        <taxon>Actinomycetota</taxon>
        <taxon>Coriobacteriia</taxon>
        <taxon>Coriobacteriales</taxon>
        <taxon>Coriobacteriaceae</taxon>
        <taxon>Collinsella</taxon>
    </lineage>
</organism>
<gene>
    <name evidence="1" type="ORF">CSV91_09090</name>
</gene>
<sequence length="126" mass="13686">MASGGGHVTAVSSYIAYARALNRLGWTPAEFVVAESFTVRLRGMLGRRPIAASGLPFVMAFPRCFSVHTCLMTYPIDIAFIDRNGNVLACCENVRPWRTCSHPGAWAVLERPSILAIPPALQQVPA</sequence>
<dbReference type="Pfam" id="PF02643">
    <property type="entry name" value="DUF192"/>
    <property type="match status" value="1"/>
</dbReference>
<dbReference type="KEGG" id="caer:CSV91_09090"/>